<organism evidence="5 6">
    <name type="scientific">Mesobacillus subterraneus</name>
    <dbReference type="NCBI Taxonomy" id="285983"/>
    <lineage>
        <taxon>Bacteria</taxon>
        <taxon>Bacillati</taxon>
        <taxon>Bacillota</taxon>
        <taxon>Bacilli</taxon>
        <taxon>Bacillales</taxon>
        <taxon>Bacillaceae</taxon>
        <taxon>Mesobacillus</taxon>
    </lineage>
</organism>
<dbReference type="AlphaFoldDB" id="A0A3R9ED96"/>
<comment type="caution">
    <text evidence="5">The sequence shown here is derived from an EMBL/GenBank/DDBJ whole genome shotgun (WGS) entry which is preliminary data.</text>
</comment>
<dbReference type="Gene3D" id="3.30.70.20">
    <property type="match status" value="1"/>
</dbReference>
<evidence type="ECO:0000313" key="6">
    <source>
        <dbReference type="Proteomes" id="UP000279911"/>
    </source>
</evidence>
<evidence type="ECO:0000256" key="1">
    <source>
        <dbReference type="ARBA" id="ARBA00022723"/>
    </source>
</evidence>
<evidence type="ECO:0000313" key="5">
    <source>
        <dbReference type="EMBL" id="RSD29186.1"/>
    </source>
</evidence>
<dbReference type="Proteomes" id="UP000279911">
    <property type="component" value="Unassembled WGS sequence"/>
</dbReference>
<dbReference type="PROSITE" id="PS51379">
    <property type="entry name" value="4FE4S_FER_2"/>
    <property type="match status" value="2"/>
</dbReference>
<feature type="domain" description="4Fe-4S ferredoxin-type" evidence="4">
    <location>
        <begin position="49"/>
        <end position="78"/>
    </location>
</feature>
<gene>
    <name evidence="5" type="ORF">EJA10_00595</name>
</gene>
<dbReference type="InterPro" id="IPR017900">
    <property type="entry name" value="4Fe4S_Fe_S_CS"/>
</dbReference>
<dbReference type="EMBL" id="RSFW01000002">
    <property type="protein sequence ID" value="RSD29186.1"/>
    <property type="molecule type" value="Genomic_DNA"/>
</dbReference>
<accession>A0A3R9ED96</accession>
<dbReference type="PANTHER" id="PTHR43122">
    <property type="entry name" value="FERREDOXIN SUBUNIT OF PYRUVATE:FLAVODOXIN OXIDOREDUCTASE-RELATED"/>
    <property type="match status" value="1"/>
</dbReference>
<keyword evidence="2" id="KW-0408">Iron</keyword>
<dbReference type="OrthoDB" id="9804603at2"/>
<reference evidence="6" key="1">
    <citation type="submission" date="2018-12" db="EMBL/GenBank/DDBJ databases">
        <title>Bacillus chawlae sp. nov., Bacillus glennii sp. nov., and Bacillus saganii sp. nov. Isolated from the Vehicle Assembly Building at Kennedy Space Center where the Viking Spacecraft were Assembled.</title>
        <authorList>
            <person name="Seuylemezian A."/>
            <person name="Vaishampayan P."/>
        </authorList>
    </citation>
    <scope>NUCLEOTIDE SEQUENCE [LARGE SCALE GENOMIC DNA]</scope>
    <source>
        <strain evidence="6">DSM 13966</strain>
    </source>
</reference>
<protein>
    <submittedName>
        <fullName evidence="5">4Fe-4S dicluster domain-containing protein</fullName>
    </submittedName>
</protein>
<dbReference type="InterPro" id="IPR017896">
    <property type="entry name" value="4Fe4S_Fe-S-bd"/>
</dbReference>
<dbReference type="PROSITE" id="PS00198">
    <property type="entry name" value="4FE4S_FER_1"/>
    <property type="match status" value="2"/>
</dbReference>
<keyword evidence="1" id="KW-0479">Metal-binding</keyword>
<dbReference type="SUPFAM" id="SSF54862">
    <property type="entry name" value="4Fe-4S ferredoxins"/>
    <property type="match status" value="1"/>
</dbReference>
<dbReference type="PANTHER" id="PTHR43122:SF1">
    <property type="entry name" value="IRON-SULFUR-BINDING PROTEIN"/>
    <property type="match status" value="1"/>
</dbReference>
<proteinExistence type="predicted"/>
<dbReference type="GO" id="GO:0051536">
    <property type="term" value="F:iron-sulfur cluster binding"/>
    <property type="evidence" value="ECO:0007669"/>
    <property type="project" value="UniProtKB-KW"/>
</dbReference>
<evidence type="ECO:0000256" key="3">
    <source>
        <dbReference type="ARBA" id="ARBA00023014"/>
    </source>
</evidence>
<feature type="domain" description="4Fe-4S ferredoxin-type" evidence="4">
    <location>
        <begin position="12"/>
        <end position="41"/>
    </location>
</feature>
<evidence type="ECO:0000256" key="2">
    <source>
        <dbReference type="ARBA" id="ARBA00023004"/>
    </source>
</evidence>
<keyword evidence="3" id="KW-0411">Iron-sulfur</keyword>
<dbReference type="Pfam" id="PF12838">
    <property type="entry name" value="Fer4_7"/>
    <property type="match status" value="1"/>
</dbReference>
<sequence>MGNVKEAKTVERRVVFNEETCKSCQLCVHACPTNVIYLADYLNEKGYRPAVVTDQEHCISCGKCAQMCPDSVITVYRPEKVRKSV</sequence>
<dbReference type="GO" id="GO:0046872">
    <property type="term" value="F:metal ion binding"/>
    <property type="evidence" value="ECO:0007669"/>
    <property type="project" value="UniProtKB-KW"/>
</dbReference>
<evidence type="ECO:0000259" key="4">
    <source>
        <dbReference type="PROSITE" id="PS51379"/>
    </source>
</evidence>
<name>A0A3R9ED96_9BACI</name>